<protein>
    <submittedName>
        <fullName evidence="3">Tripartite tricarboxylate transporter TctA family protein</fullName>
    </submittedName>
</protein>
<keyword evidence="3" id="KW-0614">Plasmid</keyword>
<name>A0A517E1B7_9FIRM</name>
<keyword evidence="1" id="KW-0472">Membrane</keyword>
<feature type="transmembrane region" description="Helical" evidence="1">
    <location>
        <begin position="382"/>
        <end position="403"/>
    </location>
</feature>
<dbReference type="InterPro" id="IPR002823">
    <property type="entry name" value="DUF112_TM"/>
</dbReference>
<evidence type="ECO:0000313" key="3">
    <source>
        <dbReference type="EMBL" id="QDR83393.1"/>
    </source>
</evidence>
<dbReference type="EMBL" id="CP036260">
    <property type="protein sequence ID" value="QDR83393.1"/>
    <property type="molecule type" value="Genomic_DNA"/>
</dbReference>
<feature type="transmembrane region" description="Helical" evidence="1">
    <location>
        <begin position="460"/>
        <end position="482"/>
    </location>
</feature>
<geneLocation type="plasmid" evidence="4">
    <name>pspter</name>
</geneLocation>
<keyword evidence="4" id="KW-1185">Reference proteome</keyword>
<evidence type="ECO:0000256" key="1">
    <source>
        <dbReference type="SAM" id="Phobius"/>
    </source>
</evidence>
<dbReference type="RefSeq" id="WP_144353081.1">
    <property type="nucleotide sequence ID" value="NZ_CP036260.1"/>
</dbReference>
<dbReference type="Pfam" id="PF01970">
    <property type="entry name" value="TctA"/>
    <property type="match status" value="1"/>
</dbReference>
<feature type="domain" description="DUF112" evidence="2">
    <location>
        <begin position="20"/>
        <end position="437"/>
    </location>
</feature>
<evidence type="ECO:0000259" key="2">
    <source>
        <dbReference type="Pfam" id="PF01970"/>
    </source>
</evidence>
<dbReference type="OrthoDB" id="9781349at2"/>
<dbReference type="AlphaFoldDB" id="A0A517E1B7"/>
<feature type="transmembrane region" description="Helical" evidence="1">
    <location>
        <begin position="109"/>
        <end position="132"/>
    </location>
</feature>
<feature type="transmembrane region" description="Helical" evidence="1">
    <location>
        <begin position="353"/>
        <end position="370"/>
    </location>
</feature>
<proteinExistence type="predicted"/>
<gene>
    <name evidence="3" type="ORF">SPTER_48840</name>
</gene>
<evidence type="ECO:0000313" key="4">
    <source>
        <dbReference type="Proteomes" id="UP000320776"/>
    </source>
</evidence>
<organism evidence="3 4">
    <name type="scientific">Sporomusa termitida</name>
    <dbReference type="NCBI Taxonomy" id="2377"/>
    <lineage>
        <taxon>Bacteria</taxon>
        <taxon>Bacillati</taxon>
        <taxon>Bacillota</taxon>
        <taxon>Negativicutes</taxon>
        <taxon>Selenomonadales</taxon>
        <taxon>Sporomusaceae</taxon>
        <taxon>Sporomusa</taxon>
    </lineage>
</organism>
<dbReference type="PANTHER" id="PTHR35342">
    <property type="entry name" value="TRICARBOXYLIC TRANSPORT PROTEIN"/>
    <property type="match status" value="1"/>
</dbReference>
<feature type="transmembrane region" description="Helical" evidence="1">
    <location>
        <begin position="7"/>
        <end position="35"/>
    </location>
</feature>
<feature type="transmembrane region" description="Helical" evidence="1">
    <location>
        <begin position="317"/>
        <end position="341"/>
    </location>
</feature>
<feature type="transmembrane region" description="Helical" evidence="1">
    <location>
        <begin position="138"/>
        <end position="159"/>
    </location>
</feature>
<dbReference type="Proteomes" id="UP000320776">
    <property type="component" value="Plasmid pSPTER"/>
</dbReference>
<accession>A0A517E1B7</accession>
<feature type="transmembrane region" description="Helical" evidence="1">
    <location>
        <begin position="203"/>
        <end position="223"/>
    </location>
</feature>
<sequence>MEAVGNLLLGFAVATTGWNLLYCLIGVTMGMFVGIMPGLGPVAGTAILVPVTFGMDPTSAIIMLAGIYYGSQYGGTITSVLINTPGESASVITCIDGYAMAKQGRAGTALGVSAIGSFIGGTAAIIGLTFIAPILSKAALRFGPPEFFSVMLLGLTMLVGLMGKSLLKGIIAALFGFLLAMVGDDPVSGSIRYSFGVLELNSGLELVAIAMGLFGVSEIMLGVSEKTSRNRPHAVKKLLPEKHEWKPTMGAIGRGTVIGFLVGLLPGANSVIASLMSYSVEKKVAQDPNRFGNGAIEGVAGPETANNACAGAANIPLFTLGIPSSPTIAILLGAFMMHGLAPGPQLFLEKPEFVWGVIASLYIGNVMLLIMNLPMARIWGKVAMVPFPVLFPLVLAFCVLGAYSINNRIFDVWVMLLFGVIGYFMKKLEFPMAATILPFVLGKPIESSFVQSLLMSGGSLSIFFMRPISLGCMIAIAAILAVSSYGSWKKKRDTLAAELE</sequence>
<reference evidence="3 4" key="1">
    <citation type="submission" date="2019-02" db="EMBL/GenBank/DDBJ databases">
        <title>Closed genome of Sporomusa termitida DSM 4440.</title>
        <authorList>
            <person name="Poehlein A."/>
            <person name="Daniel R."/>
        </authorList>
    </citation>
    <scope>NUCLEOTIDE SEQUENCE [LARGE SCALE GENOMIC DNA]</scope>
    <source>
        <strain evidence="3 4">DSM 4440</strain>
        <plasmid evidence="4">pspter</plasmid>
    </source>
</reference>
<dbReference type="PANTHER" id="PTHR35342:SF5">
    <property type="entry name" value="TRICARBOXYLIC TRANSPORT PROTEIN"/>
    <property type="match status" value="1"/>
</dbReference>
<dbReference type="KEGG" id="sted:SPTER_48840"/>
<keyword evidence="1" id="KW-1133">Transmembrane helix</keyword>
<keyword evidence="1" id="KW-0812">Transmembrane</keyword>